<dbReference type="Proteomes" id="UP000289856">
    <property type="component" value="Chromosome"/>
</dbReference>
<reference evidence="1 2" key="1">
    <citation type="submission" date="2019-01" db="EMBL/GenBank/DDBJ databases">
        <title>Complete genome sequence of Cohnella hallensis HS21 isolated from Korean fir (Abies koreana) rhizospheric soil.</title>
        <authorList>
            <person name="Jiang L."/>
            <person name="Kang S.W."/>
            <person name="Kim S."/>
            <person name="Jung J."/>
            <person name="Kim C.Y."/>
            <person name="Kim D.H."/>
            <person name="Kim S.W."/>
            <person name="Lee J."/>
        </authorList>
    </citation>
    <scope>NUCLEOTIDE SEQUENCE [LARGE SCALE GENOMIC DNA]</scope>
    <source>
        <strain evidence="1 2">HS21</strain>
    </source>
</reference>
<protein>
    <submittedName>
        <fullName evidence="1">Uncharacterized protein</fullName>
    </submittedName>
</protein>
<organism evidence="1 2">
    <name type="scientific">Cohnella abietis</name>
    <dbReference type="NCBI Taxonomy" id="2507935"/>
    <lineage>
        <taxon>Bacteria</taxon>
        <taxon>Bacillati</taxon>
        <taxon>Bacillota</taxon>
        <taxon>Bacilli</taxon>
        <taxon>Bacillales</taxon>
        <taxon>Paenibacillaceae</taxon>
        <taxon>Cohnella</taxon>
    </lineage>
</organism>
<name>A0A3T1D025_9BACL</name>
<accession>A0A3T1D025</accession>
<keyword evidence="2" id="KW-1185">Reference proteome</keyword>
<sequence>MEDNQWTGFRAQFEVWPYVSQTEFTDVDKLSDLIMLALDRQVIIDPDTNEVFTCQYQGNVAADKADVERDGITRGLRFSVMAARSYEGTVAVEDDTWLVALTNWSSVVLGNEWHVYRERWPLDYIRPSVLWRLENIEASAGNRAAFELKKRIVGHVIGRTLNEQTTKTLELVHRLNSSTKIPLDLPNRRYLTLLNPIADLELDSITEGQISLTLTRKIERPVEESPLMQQINYHSIL</sequence>
<evidence type="ECO:0000313" key="2">
    <source>
        <dbReference type="Proteomes" id="UP000289856"/>
    </source>
</evidence>
<dbReference type="AlphaFoldDB" id="A0A3T1D025"/>
<dbReference type="EMBL" id="AP019400">
    <property type="protein sequence ID" value="BBI31450.1"/>
    <property type="molecule type" value="Genomic_DNA"/>
</dbReference>
<evidence type="ECO:0000313" key="1">
    <source>
        <dbReference type="EMBL" id="BBI31450.1"/>
    </source>
</evidence>
<dbReference type="KEGG" id="cohn:KCTCHS21_08490"/>
<proteinExistence type="predicted"/>
<gene>
    <name evidence="1" type="ORF">KCTCHS21_08490</name>
</gene>